<organism evidence="1 2">
    <name type="scientific">Nakamurella endophytica</name>
    <dbReference type="NCBI Taxonomy" id="1748367"/>
    <lineage>
        <taxon>Bacteria</taxon>
        <taxon>Bacillati</taxon>
        <taxon>Actinomycetota</taxon>
        <taxon>Actinomycetes</taxon>
        <taxon>Nakamurellales</taxon>
        <taxon>Nakamurellaceae</taxon>
        <taxon>Nakamurella</taxon>
    </lineage>
</organism>
<reference evidence="1" key="1">
    <citation type="journal article" date="2014" name="Int. J. Syst. Evol. Microbiol.">
        <title>Complete genome sequence of Corynebacterium casei LMG S-19264T (=DSM 44701T), isolated from a smear-ripened cheese.</title>
        <authorList>
            <consortium name="US DOE Joint Genome Institute (JGI-PGF)"/>
            <person name="Walter F."/>
            <person name="Albersmeier A."/>
            <person name="Kalinowski J."/>
            <person name="Ruckert C."/>
        </authorList>
    </citation>
    <scope>NUCLEOTIDE SEQUENCE</scope>
    <source>
        <strain evidence="1">CGMCC 4.7308</strain>
    </source>
</reference>
<dbReference type="Gene3D" id="1.20.120.450">
    <property type="entry name" value="dinb family like domain"/>
    <property type="match status" value="1"/>
</dbReference>
<name>A0A917TCG3_9ACTN</name>
<dbReference type="Proteomes" id="UP000655208">
    <property type="component" value="Unassembled WGS sequence"/>
</dbReference>
<proteinExistence type="predicted"/>
<evidence type="ECO:0000313" key="2">
    <source>
        <dbReference type="Proteomes" id="UP000655208"/>
    </source>
</evidence>
<reference evidence="1" key="2">
    <citation type="submission" date="2020-09" db="EMBL/GenBank/DDBJ databases">
        <authorList>
            <person name="Sun Q."/>
            <person name="Zhou Y."/>
        </authorList>
    </citation>
    <scope>NUCLEOTIDE SEQUENCE</scope>
    <source>
        <strain evidence="1">CGMCC 4.7308</strain>
    </source>
</reference>
<comment type="caution">
    <text evidence="1">The sequence shown here is derived from an EMBL/GenBank/DDBJ whole genome shotgun (WGS) entry which is preliminary data.</text>
</comment>
<dbReference type="EMBL" id="BMNA01000019">
    <property type="protein sequence ID" value="GGM18183.1"/>
    <property type="molecule type" value="Genomic_DNA"/>
</dbReference>
<dbReference type="InterPro" id="IPR034660">
    <property type="entry name" value="DinB/YfiT-like"/>
</dbReference>
<accession>A0A917TCG3</accession>
<dbReference type="SUPFAM" id="SSF109854">
    <property type="entry name" value="DinB/YfiT-like putative metalloenzymes"/>
    <property type="match status" value="1"/>
</dbReference>
<sequence length="177" mass="19083">MTTTLSTPSPATAPDTDPERADLLATLAKHRFFLTHPARGLTDEQAAARPLPSELCIGGLVKHVTATERGWVGFVRGGPAEMERAAGDWWAGHHMLPGDTLAGLLDDYRAAADETTRLVLELPDLNATRPLPEAPWFAPGESWSVRRVLLHLIAEIAQHAGHADMIREAIDGAKSMG</sequence>
<protein>
    <recommendedName>
        <fullName evidence="3">DinB family protein</fullName>
    </recommendedName>
</protein>
<keyword evidence="2" id="KW-1185">Reference proteome</keyword>
<gene>
    <name evidence="1" type="ORF">GCM10011594_42830</name>
</gene>
<dbReference type="RefSeq" id="WP_188944898.1">
    <property type="nucleotide sequence ID" value="NZ_BMNA01000019.1"/>
</dbReference>
<dbReference type="InterPro" id="IPR007061">
    <property type="entry name" value="MST-like"/>
</dbReference>
<evidence type="ECO:0008006" key="3">
    <source>
        <dbReference type="Google" id="ProtNLM"/>
    </source>
</evidence>
<evidence type="ECO:0000313" key="1">
    <source>
        <dbReference type="EMBL" id="GGM18183.1"/>
    </source>
</evidence>
<dbReference type="AlphaFoldDB" id="A0A917TCG3"/>
<dbReference type="Pfam" id="PF04978">
    <property type="entry name" value="MST"/>
    <property type="match status" value="1"/>
</dbReference>